<dbReference type="AlphaFoldDB" id="A0A226ETR4"/>
<comment type="subcellular location">
    <subcellularLocation>
        <location evidence="1">Cytoplasm</location>
    </subcellularLocation>
</comment>
<evidence type="ECO:0000256" key="5">
    <source>
        <dbReference type="ARBA" id="ARBA00023158"/>
    </source>
</evidence>
<dbReference type="PROSITE" id="PS50191">
    <property type="entry name" value="CRAL_TRIO"/>
    <property type="match status" value="1"/>
</dbReference>
<proteinExistence type="inferred from homology"/>
<dbReference type="SUPFAM" id="SSF46938">
    <property type="entry name" value="CRAL/TRIO N-terminal domain"/>
    <property type="match status" value="1"/>
</dbReference>
<dbReference type="CDD" id="cd02845">
    <property type="entry name" value="PAZ_piwi_like"/>
    <property type="match status" value="1"/>
</dbReference>
<feature type="region of interest" description="Disordered" evidence="7">
    <location>
        <begin position="376"/>
        <end position="432"/>
    </location>
</feature>
<name>A0A226ETR4_FOLCA</name>
<feature type="domain" description="PAZ" evidence="9">
    <location>
        <begin position="618"/>
        <end position="733"/>
    </location>
</feature>
<keyword evidence="3" id="KW-0963">Cytoplasm</keyword>
<dbReference type="GO" id="GO:0005737">
    <property type="term" value="C:cytoplasm"/>
    <property type="evidence" value="ECO:0007669"/>
    <property type="project" value="UniProtKB-SubCell"/>
</dbReference>
<dbReference type="Gene3D" id="3.30.420.10">
    <property type="entry name" value="Ribonuclease H-like superfamily/Ribonuclease H"/>
    <property type="match status" value="1"/>
</dbReference>
<evidence type="ECO:0000256" key="3">
    <source>
        <dbReference type="ARBA" id="ARBA00022490"/>
    </source>
</evidence>
<dbReference type="GO" id="GO:0003723">
    <property type="term" value="F:RNA binding"/>
    <property type="evidence" value="ECO:0007669"/>
    <property type="project" value="UniProtKB-KW"/>
</dbReference>
<dbReference type="Pfam" id="PF00650">
    <property type="entry name" value="CRAL_TRIO"/>
    <property type="match status" value="1"/>
</dbReference>
<feature type="compositionally biased region" description="Low complexity" evidence="7">
    <location>
        <begin position="408"/>
        <end position="426"/>
    </location>
</feature>
<dbReference type="SUPFAM" id="SSF52087">
    <property type="entry name" value="CRAL/TRIO domain"/>
    <property type="match status" value="1"/>
</dbReference>
<dbReference type="Pfam" id="PF02170">
    <property type="entry name" value="PAZ"/>
    <property type="match status" value="1"/>
</dbReference>
<dbReference type="PROSITE" id="PS50822">
    <property type="entry name" value="PIWI"/>
    <property type="match status" value="1"/>
</dbReference>
<feature type="domain" description="CRAL-TRIO" evidence="8">
    <location>
        <begin position="78"/>
        <end position="254"/>
    </location>
</feature>
<dbReference type="EMBL" id="LNIX01000002">
    <property type="protein sequence ID" value="OXA60454.1"/>
    <property type="molecule type" value="Genomic_DNA"/>
</dbReference>
<evidence type="ECO:0000256" key="6">
    <source>
        <dbReference type="ARBA" id="ARBA00038291"/>
    </source>
</evidence>
<evidence type="ECO:0000259" key="9">
    <source>
        <dbReference type="PROSITE" id="PS50821"/>
    </source>
</evidence>
<evidence type="ECO:0000313" key="11">
    <source>
        <dbReference type="EMBL" id="OXA60454.1"/>
    </source>
</evidence>
<accession>A0A226ETR4</accession>
<dbReference type="FunFam" id="2.170.260.10:FF:000003">
    <property type="entry name" value="Piwi-like RNA-mediated gene silencing 2"/>
    <property type="match status" value="1"/>
</dbReference>
<dbReference type="SMART" id="SM00516">
    <property type="entry name" value="SEC14"/>
    <property type="match status" value="1"/>
</dbReference>
<keyword evidence="12" id="KW-1185">Reference proteome</keyword>
<dbReference type="SMART" id="SM00949">
    <property type="entry name" value="PAZ"/>
    <property type="match status" value="1"/>
</dbReference>
<dbReference type="PROSITE" id="PS50821">
    <property type="entry name" value="PAZ"/>
    <property type="match status" value="1"/>
</dbReference>
<gene>
    <name evidence="11" type="ORF">Fcan01_04513</name>
</gene>
<dbReference type="SUPFAM" id="SSF101690">
    <property type="entry name" value="PAZ domain"/>
    <property type="match status" value="1"/>
</dbReference>
<evidence type="ECO:0000256" key="1">
    <source>
        <dbReference type="ARBA" id="ARBA00004496"/>
    </source>
</evidence>
<reference evidence="11 12" key="1">
    <citation type="submission" date="2015-12" db="EMBL/GenBank/DDBJ databases">
        <title>The genome of Folsomia candida.</title>
        <authorList>
            <person name="Faddeeva A."/>
            <person name="Derks M.F."/>
            <person name="Anvar Y."/>
            <person name="Smit S."/>
            <person name="Van Straalen N."/>
            <person name="Roelofs D."/>
        </authorList>
    </citation>
    <scope>NUCLEOTIDE SEQUENCE [LARGE SCALE GENOMIC DNA]</scope>
    <source>
        <strain evidence="11 12">VU population</strain>
        <tissue evidence="11">Whole body</tissue>
    </source>
</reference>
<dbReference type="OrthoDB" id="445936at2759"/>
<dbReference type="InterPro" id="IPR036273">
    <property type="entry name" value="CRAL/TRIO_N_dom_sf"/>
</dbReference>
<protein>
    <submittedName>
        <fullName evidence="11">Protein piwi</fullName>
    </submittedName>
</protein>
<dbReference type="SMART" id="SM00950">
    <property type="entry name" value="Piwi"/>
    <property type="match status" value="1"/>
</dbReference>
<evidence type="ECO:0000259" key="8">
    <source>
        <dbReference type="PROSITE" id="PS50191"/>
    </source>
</evidence>
<feature type="compositionally biased region" description="Low complexity" evidence="7">
    <location>
        <begin position="381"/>
        <end position="395"/>
    </location>
</feature>
<dbReference type="Gene3D" id="3.40.525.10">
    <property type="entry name" value="CRAL-TRIO lipid binding domain"/>
    <property type="match status" value="1"/>
</dbReference>
<dbReference type="Pfam" id="PF02171">
    <property type="entry name" value="Piwi"/>
    <property type="match status" value="1"/>
</dbReference>
<comment type="similarity">
    <text evidence="6">Belongs to the argonaute family. Piwi subfamily.</text>
</comment>
<evidence type="ECO:0000256" key="4">
    <source>
        <dbReference type="ARBA" id="ARBA00022884"/>
    </source>
</evidence>
<evidence type="ECO:0000256" key="2">
    <source>
        <dbReference type="ARBA" id="ARBA00022473"/>
    </source>
</evidence>
<dbReference type="Proteomes" id="UP000198287">
    <property type="component" value="Unassembled WGS sequence"/>
</dbReference>
<dbReference type="PANTHER" id="PTHR22891">
    <property type="entry name" value="EUKARYOTIC TRANSLATION INITIATION FACTOR 2C"/>
    <property type="match status" value="1"/>
</dbReference>
<organism evidence="11 12">
    <name type="scientific">Folsomia candida</name>
    <name type="common">Springtail</name>
    <dbReference type="NCBI Taxonomy" id="158441"/>
    <lineage>
        <taxon>Eukaryota</taxon>
        <taxon>Metazoa</taxon>
        <taxon>Ecdysozoa</taxon>
        <taxon>Arthropoda</taxon>
        <taxon>Hexapoda</taxon>
        <taxon>Collembola</taxon>
        <taxon>Entomobryomorpha</taxon>
        <taxon>Isotomoidea</taxon>
        <taxon>Isotomidae</taxon>
        <taxon>Proisotominae</taxon>
        <taxon>Folsomia</taxon>
    </lineage>
</organism>
<dbReference type="InterPro" id="IPR036085">
    <property type="entry name" value="PAZ_dom_sf"/>
</dbReference>
<evidence type="ECO:0000313" key="12">
    <source>
        <dbReference type="Proteomes" id="UP000198287"/>
    </source>
</evidence>
<dbReference type="Pfam" id="PF23278">
    <property type="entry name" value="Piwi_N"/>
    <property type="match status" value="1"/>
</dbReference>
<dbReference type="GO" id="GO:0034587">
    <property type="term" value="P:piRNA processing"/>
    <property type="evidence" value="ECO:0007669"/>
    <property type="project" value="UniProtKB-ARBA"/>
</dbReference>
<evidence type="ECO:0000259" key="10">
    <source>
        <dbReference type="PROSITE" id="PS50822"/>
    </source>
</evidence>
<keyword evidence="4" id="KW-0694">RNA-binding</keyword>
<sequence>MESASHAASEHEKNLIQELRKRVADLNLAQEHKDDKNLVRWLRAGKQSITPAEQMLRKNHLWLKENAIDDLVARSDPPGWSPNGLFPWHICGLDKNNNPVLIAKIGEWDIRSAVAAGQGLDLISYCIKIMELATRFCARSNKGKSWMGQFVGIYDFKNFSFSQVRSLEAIQVIMQACQVFDSNYPEMLGQGFVVNAPWTFQILWKFVRPVMDEKTARKIIMLGSDRDTWRNEIEKCIPVEQFPKMYGGDGDDDLKVSACLISRKTRNSCETACRLKQKPKVHSLGEYANETPPLALTWPIVSEQKKNVSVHSLRLQLARSLQSPVCLQIYTKSEARNKLSSILQPQGAPAGSDIDSDASVMSFSTALEIDSISLRDNDAGSQSSSSTYAPSSTVTGTTDNMSSDESVSTTRQSTETGSSGGRTSTSNYSQESSIVKTINDGFNKVGEDGHKVQVVTNYYQMNETPDFHLYQFRVDFTPVEDNTSIKKALLRQHEDTLNKYVFDGSVMYRTRLIPKEFQTLHATSVAGNVAYTITIRLVGQVNPEDSMYLQFYNIVMRKTMTLINMEELGRNMYDRAAAIKFPQDRLELWPGFITAIRNHERGTLLCVEVTHKVLRTCTVLDLMRAIKQPGMSANDFEKAVRAEIEDTIVMTHYNRRTYTISDVDFKATPASSFRGQDGSIQTYAEYYQCRYNITITEEMMKQPLLVSKPKKKDINKGVTGDIYLLPSLCNPTGLSNDMRKNFSLMKRLSEHLHMDPTTRKKKLDEFMYRLTTNEKVQEEFAAWNIKFAATALNTEARIMKKQQIVLGPDPDSPILPDDKGDWTRPMKNSRSEMLKPEHVKRWVVMSPPKDVPATRSFLTTLKKMGQEIGIQVSQPLDIIEYDVNRYDQTILDEKIRNFGQLDLVFFVLPNNTLRRYAEIKNYTTLVLGVPSQCFLSKNLTNKNLNSIASKVIIQMTAKLGGVPWSVKVPLKKLMVLGLDVYHCSNRKGESAGALVATSSPSLTSYLSLVSFHKDKSELATNLFTDFTIMLQESMRINQYLPSKIVMYRDGVGEGQIGYVLSHEIAQMKLAITDVYGAAGEEMPKLTFVIVTKKINTRAFLNGKQNLPVGTVIDTGVTLPERYDFFLVSQDVRQGTVSPTNYNVVLDEMAMPADRLQLLSYKMCHLYFNWSGTVAVPAPCQYAHKLAYITGVAIGERALPSLTEKLWYL</sequence>
<evidence type="ECO:0000256" key="7">
    <source>
        <dbReference type="SAM" id="MobiDB-lite"/>
    </source>
</evidence>
<dbReference type="SUPFAM" id="SSF53098">
    <property type="entry name" value="Ribonuclease H-like"/>
    <property type="match status" value="1"/>
</dbReference>
<dbReference type="CDD" id="cd00170">
    <property type="entry name" value="SEC14"/>
    <property type="match status" value="1"/>
</dbReference>
<dbReference type="CDD" id="cd04658">
    <property type="entry name" value="Piwi_piwi-like_Euk"/>
    <property type="match status" value="1"/>
</dbReference>
<dbReference type="InterPro" id="IPR036397">
    <property type="entry name" value="RNaseH_sf"/>
</dbReference>
<feature type="compositionally biased region" description="Polar residues" evidence="7">
    <location>
        <begin position="396"/>
        <end position="407"/>
    </location>
</feature>
<feature type="domain" description="Piwi" evidence="10">
    <location>
        <begin position="903"/>
        <end position="1194"/>
    </location>
</feature>
<dbReference type="InterPro" id="IPR001251">
    <property type="entry name" value="CRAL-TRIO_dom"/>
</dbReference>
<dbReference type="Gene3D" id="2.170.260.10">
    <property type="entry name" value="paz domain"/>
    <property type="match status" value="1"/>
</dbReference>
<comment type="caution">
    <text evidence="11">The sequence shown here is derived from an EMBL/GenBank/DDBJ whole genome shotgun (WGS) entry which is preliminary data.</text>
</comment>
<dbReference type="InterPro" id="IPR003165">
    <property type="entry name" value="Piwi"/>
</dbReference>
<keyword evidence="5" id="KW-0943">RNA-mediated gene silencing</keyword>
<dbReference type="InterPro" id="IPR003100">
    <property type="entry name" value="PAZ_dom"/>
</dbReference>
<dbReference type="Gene3D" id="3.40.50.2300">
    <property type="match status" value="1"/>
</dbReference>
<dbReference type="InterPro" id="IPR012337">
    <property type="entry name" value="RNaseH-like_sf"/>
</dbReference>
<dbReference type="InterPro" id="IPR036865">
    <property type="entry name" value="CRAL-TRIO_dom_sf"/>
</dbReference>
<keyword evidence="2" id="KW-0217">Developmental protein</keyword>